<proteinExistence type="inferred from homology"/>
<organism evidence="6 7">
    <name type="scientific">Rubritalea tangerina</name>
    <dbReference type="NCBI Taxonomy" id="430798"/>
    <lineage>
        <taxon>Bacteria</taxon>
        <taxon>Pseudomonadati</taxon>
        <taxon>Verrucomicrobiota</taxon>
        <taxon>Verrucomicrobiia</taxon>
        <taxon>Verrucomicrobiales</taxon>
        <taxon>Rubritaleaceae</taxon>
        <taxon>Rubritalea</taxon>
    </lineage>
</organism>
<dbReference type="InterPro" id="IPR011946">
    <property type="entry name" value="Integrase_integron-type"/>
</dbReference>
<dbReference type="Pfam" id="PF00589">
    <property type="entry name" value="Phage_integrase"/>
    <property type="match status" value="1"/>
</dbReference>
<evidence type="ECO:0000256" key="4">
    <source>
        <dbReference type="ARBA" id="ARBA00023172"/>
    </source>
</evidence>
<dbReference type="Pfam" id="PF13495">
    <property type="entry name" value="Phage_int_SAM_4"/>
    <property type="match status" value="1"/>
</dbReference>
<evidence type="ECO:0000313" key="6">
    <source>
        <dbReference type="EMBL" id="MFD2158297.1"/>
    </source>
</evidence>
<dbReference type="InterPro" id="IPR013762">
    <property type="entry name" value="Integrase-like_cat_sf"/>
</dbReference>
<dbReference type="PROSITE" id="PS51898">
    <property type="entry name" value="TYR_RECOMBINASE"/>
    <property type="match status" value="1"/>
</dbReference>
<evidence type="ECO:0000256" key="1">
    <source>
        <dbReference type="ARBA" id="ARBA00008857"/>
    </source>
</evidence>
<dbReference type="Gene3D" id="1.10.150.130">
    <property type="match status" value="1"/>
</dbReference>
<keyword evidence="7" id="KW-1185">Reference proteome</keyword>
<dbReference type="PANTHER" id="PTHR30349">
    <property type="entry name" value="PHAGE INTEGRASE-RELATED"/>
    <property type="match status" value="1"/>
</dbReference>
<evidence type="ECO:0000256" key="2">
    <source>
        <dbReference type="ARBA" id="ARBA00022908"/>
    </source>
</evidence>
<dbReference type="InterPro" id="IPR002104">
    <property type="entry name" value="Integrase_catalytic"/>
</dbReference>
<feature type="domain" description="Tyr recombinase" evidence="5">
    <location>
        <begin position="207"/>
        <end position="421"/>
    </location>
</feature>
<dbReference type="InterPro" id="IPR010998">
    <property type="entry name" value="Integrase_recombinase_N"/>
</dbReference>
<keyword evidence="4" id="KW-0233">DNA recombination</keyword>
<dbReference type="Gene3D" id="1.10.443.10">
    <property type="entry name" value="Intergrase catalytic core"/>
    <property type="match status" value="1"/>
</dbReference>
<dbReference type="EMBL" id="JBHUJB010000021">
    <property type="protein sequence ID" value="MFD2158297.1"/>
    <property type="molecule type" value="Genomic_DNA"/>
</dbReference>
<evidence type="ECO:0000256" key="3">
    <source>
        <dbReference type="ARBA" id="ARBA00023125"/>
    </source>
</evidence>
<comment type="similarity">
    <text evidence="1">Belongs to the 'phage' integrase family.</text>
</comment>
<dbReference type="NCBIfam" id="TIGR02249">
    <property type="entry name" value="integrase_gron"/>
    <property type="match status" value="1"/>
</dbReference>
<dbReference type="RefSeq" id="WP_377177622.1">
    <property type="nucleotide sequence ID" value="NZ_JBHUJB010000021.1"/>
</dbReference>
<sequence length="432" mass="50720">MSNVSLLEAIERHRSVHGVGAWEEDLMQSRDLSRLEKDRYCFVLHWYESWRLEHRKAAGIETGRKFWKAAVQGKDREKWQLDQWAEGMRWYGKWLDKCRIEDGEVPKSIYERVYFAVFHVGNRRGLSQRTLKTYGRRAARYAVWVGDEREVLNEARAREWLTHLVEKEEMSFSTQKLALNALVFFFKDVCGKEVVDLGVKFRRRTKHIPTVLSSGEVFRLIEKFEPRYRLMAELQYGAGLRLKELLRLRVKDVDIERGTLTVRQGKGKKDRVTVLPDVLSDKLRAHKCSIKEVYYDLDRERQCEGVAMPGALGRKFPKGSKSWEWFWFFPAMHYSMDPVGGLMRRHHVHEETYRRSLKVACREAGIDKRVTTHVLRHSFATHLLEGGADIRTIQELLGHNDVATTEIYTHLSKKIGFKGVRSPLEQRKEVIM</sequence>
<protein>
    <submittedName>
        <fullName evidence="6">Integron integrase</fullName>
    </submittedName>
</protein>
<reference evidence="7" key="1">
    <citation type="journal article" date="2019" name="Int. J. Syst. Evol. Microbiol.">
        <title>The Global Catalogue of Microorganisms (GCM) 10K type strain sequencing project: providing services to taxonomists for standard genome sequencing and annotation.</title>
        <authorList>
            <consortium name="The Broad Institute Genomics Platform"/>
            <consortium name="The Broad Institute Genome Sequencing Center for Infectious Disease"/>
            <person name="Wu L."/>
            <person name="Ma J."/>
        </authorList>
    </citation>
    <scope>NUCLEOTIDE SEQUENCE [LARGE SCALE GENOMIC DNA]</scope>
    <source>
        <strain evidence="7">CCUG 57942</strain>
    </source>
</reference>
<dbReference type="SUPFAM" id="SSF56349">
    <property type="entry name" value="DNA breaking-rejoining enzymes"/>
    <property type="match status" value="1"/>
</dbReference>
<accession>A0ABW4Z8X1</accession>
<dbReference type="InterPro" id="IPR004107">
    <property type="entry name" value="Integrase_SAM-like_N"/>
</dbReference>
<keyword evidence="2" id="KW-0229">DNA integration</keyword>
<dbReference type="PANTHER" id="PTHR30349:SF64">
    <property type="entry name" value="PROPHAGE INTEGRASE INTD-RELATED"/>
    <property type="match status" value="1"/>
</dbReference>
<name>A0ABW4Z8X1_9BACT</name>
<keyword evidence="3" id="KW-0238">DNA-binding</keyword>
<comment type="caution">
    <text evidence="6">The sequence shown here is derived from an EMBL/GenBank/DDBJ whole genome shotgun (WGS) entry which is preliminary data.</text>
</comment>
<evidence type="ECO:0000313" key="7">
    <source>
        <dbReference type="Proteomes" id="UP001597389"/>
    </source>
</evidence>
<dbReference type="InterPro" id="IPR050090">
    <property type="entry name" value="Tyrosine_recombinase_XerCD"/>
</dbReference>
<dbReference type="InterPro" id="IPR011010">
    <property type="entry name" value="DNA_brk_join_enz"/>
</dbReference>
<dbReference type="Proteomes" id="UP001597389">
    <property type="component" value="Unassembled WGS sequence"/>
</dbReference>
<evidence type="ECO:0000259" key="5">
    <source>
        <dbReference type="PROSITE" id="PS51898"/>
    </source>
</evidence>
<gene>
    <name evidence="6" type="ORF">ACFSW8_05250</name>
</gene>